<keyword evidence="1" id="KW-0472">Membrane</keyword>
<dbReference type="PANTHER" id="PTHR42204">
    <property type="entry name" value="INTEGRAL MEMBRANE PROTEIN"/>
    <property type="match status" value="1"/>
</dbReference>
<feature type="transmembrane region" description="Helical" evidence="1">
    <location>
        <begin position="165"/>
        <end position="184"/>
    </location>
</feature>
<evidence type="ECO:0000313" key="4">
    <source>
        <dbReference type="Proteomes" id="UP000215607"/>
    </source>
</evidence>
<sequence length="411" mass="40288">MDALVRPTVDPAFAAGALAFLLAGVALGTASGLVPGLHANNFALLLAGFAPSVPADPLFVGVAMLGAGVVHSFLDIVPALALGVPDAATAVAALPGHRLVIAGRGREAVRLSAVGSGLAVALAVPLAVPITWLMIRWYPTLRAHLPLLLGAVVVALVLTESSRRAAVGGLVAFLASAALGLATLDADPAAPLSTGGVLAPLFAGLFGVPVLVDALGGDGVPPQADPQIAMDARDLGTSAGAGSLAGAVVGYVPGVSAAIAAVAAMPAVPSESVDRGFVVATSGANTANTIFALFALVALGTPRTGVTVAIDRAGVPFALPLLLVAAATAACFGFALVVLVGDPYLRIVGNADYTRLSVGVLGLLAFVSYAFAGAFGVGVLIVAGALGLAPPRVGARRVHLMGVLIGPLIAG</sequence>
<feature type="transmembrane region" description="Helical" evidence="1">
    <location>
        <begin position="196"/>
        <end position="216"/>
    </location>
</feature>
<feature type="transmembrane region" description="Helical" evidence="1">
    <location>
        <begin position="313"/>
        <end position="340"/>
    </location>
</feature>
<dbReference type="Pfam" id="PF01970">
    <property type="entry name" value="TctA"/>
    <property type="match status" value="1"/>
</dbReference>
<dbReference type="EMBL" id="NHPA01000003">
    <property type="protein sequence ID" value="OYR70083.1"/>
    <property type="molecule type" value="Genomic_DNA"/>
</dbReference>
<dbReference type="RefSeq" id="WP_094592509.1">
    <property type="nucleotide sequence ID" value="NZ_NHPA01000003.1"/>
</dbReference>
<comment type="caution">
    <text evidence="3">The sequence shown here is derived from an EMBL/GenBank/DDBJ whole genome shotgun (WGS) entry which is preliminary data.</text>
</comment>
<reference evidence="3 4" key="1">
    <citation type="journal article" date="2014" name="Front. Microbiol.">
        <title>Population and genomic analysis of the genus Halorubrum.</title>
        <authorList>
            <person name="Fullmer M.S."/>
            <person name="Soucy S.M."/>
            <person name="Swithers K.S."/>
            <person name="Makkay A.M."/>
            <person name="Wheeler R."/>
            <person name="Ventosa A."/>
            <person name="Gogarten J.P."/>
            <person name="Papke R.T."/>
        </authorList>
    </citation>
    <scope>NUCLEOTIDE SEQUENCE [LARGE SCALE GENOMIC DNA]</scope>
    <source>
        <strain evidence="3 4">Ga2p</strain>
    </source>
</reference>
<protein>
    <recommendedName>
        <fullName evidence="2">DUF112 domain-containing protein</fullName>
    </recommendedName>
</protein>
<gene>
    <name evidence="3" type="ORF">DJ79_01160</name>
</gene>
<organism evidence="3 4">
    <name type="scientific">Halorubrum ezzemoulense</name>
    <name type="common">Halorubrum chaoviator</name>
    <dbReference type="NCBI Taxonomy" id="337243"/>
    <lineage>
        <taxon>Archaea</taxon>
        <taxon>Methanobacteriati</taxon>
        <taxon>Methanobacteriota</taxon>
        <taxon>Stenosarchaea group</taxon>
        <taxon>Halobacteria</taxon>
        <taxon>Halobacteriales</taxon>
        <taxon>Haloferacaceae</taxon>
        <taxon>Halorubrum</taxon>
    </lineage>
</organism>
<feature type="transmembrane region" description="Helical" evidence="1">
    <location>
        <begin position="237"/>
        <end position="265"/>
    </location>
</feature>
<dbReference type="AlphaFoldDB" id="A0A256JNB3"/>
<feature type="transmembrane region" description="Helical" evidence="1">
    <location>
        <begin position="76"/>
        <end position="96"/>
    </location>
</feature>
<proteinExistence type="predicted"/>
<accession>A0A256JNB3</accession>
<evidence type="ECO:0000256" key="1">
    <source>
        <dbReference type="SAM" id="Phobius"/>
    </source>
</evidence>
<feature type="transmembrane region" description="Helical" evidence="1">
    <location>
        <begin position="277"/>
        <end position="301"/>
    </location>
</feature>
<feature type="transmembrane region" description="Helical" evidence="1">
    <location>
        <begin position="12"/>
        <end position="30"/>
    </location>
</feature>
<keyword evidence="1" id="KW-0812">Transmembrane</keyword>
<feature type="transmembrane region" description="Helical" evidence="1">
    <location>
        <begin position="360"/>
        <end position="389"/>
    </location>
</feature>
<feature type="domain" description="DUF112" evidence="2">
    <location>
        <begin position="18"/>
        <end position="401"/>
    </location>
</feature>
<dbReference type="InterPro" id="IPR002823">
    <property type="entry name" value="DUF112_TM"/>
</dbReference>
<keyword evidence="1" id="KW-1133">Transmembrane helix</keyword>
<feature type="transmembrane region" description="Helical" evidence="1">
    <location>
        <begin position="108"/>
        <end position="135"/>
    </location>
</feature>
<feature type="transmembrane region" description="Helical" evidence="1">
    <location>
        <begin position="42"/>
        <end position="70"/>
    </location>
</feature>
<dbReference type="Proteomes" id="UP000215607">
    <property type="component" value="Unassembled WGS sequence"/>
</dbReference>
<dbReference type="PANTHER" id="PTHR42204:SF1">
    <property type="entry name" value="INTEGRAL MEMBRANE PROTEIN"/>
    <property type="match status" value="1"/>
</dbReference>
<name>A0A256JNB3_HALEZ</name>
<evidence type="ECO:0000313" key="3">
    <source>
        <dbReference type="EMBL" id="OYR70083.1"/>
    </source>
</evidence>
<evidence type="ECO:0000259" key="2">
    <source>
        <dbReference type="Pfam" id="PF01970"/>
    </source>
</evidence>
<feature type="transmembrane region" description="Helical" evidence="1">
    <location>
        <begin position="141"/>
        <end position="158"/>
    </location>
</feature>